<keyword evidence="2" id="KW-1185">Reference proteome</keyword>
<gene>
    <name evidence="1" type="ORF">C5O19_01765</name>
</gene>
<proteinExistence type="predicted"/>
<organism evidence="1 2">
    <name type="scientific">Siphonobacter curvatus</name>
    <dbReference type="NCBI Taxonomy" id="2094562"/>
    <lineage>
        <taxon>Bacteria</taxon>
        <taxon>Pseudomonadati</taxon>
        <taxon>Bacteroidota</taxon>
        <taxon>Cytophagia</taxon>
        <taxon>Cytophagales</taxon>
        <taxon>Cytophagaceae</taxon>
        <taxon>Siphonobacter</taxon>
    </lineage>
</organism>
<evidence type="ECO:0000313" key="2">
    <source>
        <dbReference type="Proteomes" id="UP000239590"/>
    </source>
</evidence>
<protein>
    <submittedName>
        <fullName evidence="1">Uncharacterized protein</fullName>
    </submittedName>
</protein>
<evidence type="ECO:0000313" key="1">
    <source>
        <dbReference type="EMBL" id="PQA58426.1"/>
    </source>
</evidence>
<accession>A0A2S7IL95</accession>
<comment type="caution">
    <text evidence="1">The sequence shown here is derived from an EMBL/GenBank/DDBJ whole genome shotgun (WGS) entry which is preliminary data.</text>
</comment>
<dbReference type="AlphaFoldDB" id="A0A2S7IL95"/>
<dbReference type="Proteomes" id="UP000239590">
    <property type="component" value="Unassembled WGS sequence"/>
</dbReference>
<sequence length="60" mass="6816">MAGVNRVDSFKALKLNILCVKSYLKNVKFCAVFVTEAWMSWADLGLVWAKKLMVFNKSMA</sequence>
<reference evidence="2" key="1">
    <citation type="submission" date="2018-02" db="EMBL/GenBank/DDBJ databases">
        <title>Genome sequencing of Solimonas sp. HR-BB.</title>
        <authorList>
            <person name="Lee Y."/>
            <person name="Jeon C.O."/>
        </authorList>
    </citation>
    <scope>NUCLEOTIDE SEQUENCE [LARGE SCALE GENOMIC DNA]</scope>
    <source>
        <strain evidence="2">HR-U</strain>
    </source>
</reference>
<dbReference type="EMBL" id="PTRA01000001">
    <property type="protein sequence ID" value="PQA58426.1"/>
    <property type="molecule type" value="Genomic_DNA"/>
</dbReference>
<name>A0A2S7IL95_9BACT</name>